<proteinExistence type="predicted"/>
<evidence type="ECO:0000313" key="2">
    <source>
        <dbReference type="Proteomes" id="UP001595978"/>
    </source>
</evidence>
<feature type="non-terminal residue" evidence="1">
    <location>
        <position position="1"/>
    </location>
</feature>
<keyword evidence="2" id="KW-1185">Reference proteome</keyword>
<organism evidence="1 2">
    <name type="scientific">Ureibacillus suwonensis</name>
    <dbReference type="NCBI Taxonomy" id="313007"/>
    <lineage>
        <taxon>Bacteria</taxon>
        <taxon>Bacillati</taxon>
        <taxon>Bacillota</taxon>
        <taxon>Bacilli</taxon>
        <taxon>Bacillales</taxon>
        <taxon>Caryophanaceae</taxon>
        <taxon>Ureibacillus</taxon>
    </lineage>
</organism>
<accession>A0ABW0REF6</accession>
<name>A0ABW0REF6_9BACL</name>
<gene>
    <name evidence="1" type="ORF">ACFPOH_12975</name>
</gene>
<reference evidence="2" key="1">
    <citation type="journal article" date="2019" name="Int. J. Syst. Evol. Microbiol.">
        <title>The Global Catalogue of Microorganisms (GCM) 10K type strain sequencing project: providing services to taxonomists for standard genome sequencing and annotation.</title>
        <authorList>
            <consortium name="The Broad Institute Genomics Platform"/>
            <consortium name="The Broad Institute Genome Sequencing Center for Infectious Disease"/>
            <person name="Wu L."/>
            <person name="Ma J."/>
        </authorList>
    </citation>
    <scope>NUCLEOTIDE SEQUENCE [LARGE SCALE GENOMIC DNA]</scope>
    <source>
        <strain evidence="2">CCUG 56331</strain>
    </source>
</reference>
<evidence type="ECO:0000313" key="1">
    <source>
        <dbReference type="EMBL" id="MFC5542619.1"/>
    </source>
</evidence>
<dbReference type="Proteomes" id="UP001595978">
    <property type="component" value="Unassembled WGS sequence"/>
</dbReference>
<sequence length="70" mass="8109">TIGNLFYILCEDVKDIDFITALQSLIDLFQTLAESKVSLNMDFFKNQMNKWLVTIPNYIKQCLNITVCES</sequence>
<protein>
    <submittedName>
        <fullName evidence="1">IS4 family transposase</fullName>
    </submittedName>
</protein>
<comment type="caution">
    <text evidence="1">The sequence shown here is derived from an EMBL/GenBank/DDBJ whole genome shotgun (WGS) entry which is preliminary data.</text>
</comment>
<dbReference type="EMBL" id="JBHSNQ010000172">
    <property type="protein sequence ID" value="MFC5542619.1"/>
    <property type="molecule type" value="Genomic_DNA"/>
</dbReference>